<evidence type="ECO:0000313" key="1">
    <source>
        <dbReference type="EMBL" id="VAW89739.1"/>
    </source>
</evidence>
<evidence type="ECO:0008006" key="2">
    <source>
        <dbReference type="Google" id="ProtNLM"/>
    </source>
</evidence>
<protein>
    <recommendedName>
        <fullName evidence="2">Sulfotransferase domain-containing protein</fullName>
    </recommendedName>
</protein>
<dbReference type="AlphaFoldDB" id="A0A3B0ZUP9"/>
<accession>A0A3B0ZUP9</accession>
<dbReference type="EMBL" id="UOFQ01000151">
    <property type="protein sequence ID" value="VAW89739.1"/>
    <property type="molecule type" value="Genomic_DNA"/>
</dbReference>
<name>A0A3B0ZUP9_9ZZZZ</name>
<proteinExistence type="predicted"/>
<organism evidence="1">
    <name type="scientific">hydrothermal vent metagenome</name>
    <dbReference type="NCBI Taxonomy" id="652676"/>
    <lineage>
        <taxon>unclassified sequences</taxon>
        <taxon>metagenomes</taxon>
        <taxon>ecological metagenomes</taxon>
    </lineage>
</organism>
<reference evidence="1" key="1">
    <citation type="submission" date="2018-06" db="EMBL/GenBank/DDBJ databases">
        <authorList>
            <person name="Zhirakovskaya E."/>
        </authorList>
    </citation>
    <scope>NUCLEOTIDE SEQUENCE</scope>
</reference>
<gene>
    <name evidence="1" type="ORF">MNBD_GAMMA17-2081</name>
</gene>
<sequence>MGSNVIIVGPPRSGTSMTATFFKNSGYYVTENEESELQQPSEFNPHGFWEAESLRQCNTDILNAAGFQFDNTWMYDSITDLHVEKILQLSHVDKHKELLDSFSSHEPWLWKDPSLCYTLGYWWPLLEKLDVKVILVRRNPLEIHQSFLRLKWIELNGDDRDASMRRIERHMEVAEKVVTSFNIPHIVVDYSDYEHIPEETAKRVGEFFSVNLTGSDIGFDKKLNTSGVRGRGIRLLDRLLDLMPGGLRKFCKKLVPSFILKGIFPHR</sequence>
<dbReference type="Pfam" id="PF13469">
    <property type="entry name" value="Sulfotransfer_3"/>
    <property type="match status" value="1"/>
</dbReference>
<dbReference type="InterPro" id="IPR027417">
    <property type="entry name" value="P-loop_NTPase"/>
</dbReference>
<dbReference type="SUPFAM" id="SSF52540">
    <property type="entry name" value="P-loop containing nucleoside triphosphate hydrolases"/>
    <property type="match status" value="1"/>
</dbReference>
<dbReference type="Gene3D" id="3.40.50.300">
    <property type="entry name" value="P-loop containing nucleotide triphosphate hydrolases"/>
    <property type="match status" value="1"/>
</dbReference>